<reference evidence="2 3" key="1">
    <citation type="submission" date="2019-02" db="EMBL/GenBank/DDBJ databases">
        <title>Apibacter muscae sp. nov.: a novel member of the house fly microbiota.</title>
        <authorList>
            <person name="Park R."/>
        </authorList>
    </citation>
    <scope>NUCLEOTIDE SEQUENCE [LARGE SCALE GENOMIC DNA]</scope>
    <source>
        <strain evidence="2 3">AL1</strain>
    </source>
</reference>
<dbReference type="PANTHER" id="PTHR40394:SF2">
    <property type="entry name" value="QUINOL:CYTOCHROME C OXIDOREDUCTASE MEMBRANE PROTEIN"/>
    <property type="match status" value="1"/>
</dbReference>
<protein>
    <submittedName>
        <fullName evidence="2">DUF3341 domain-containing protein</fullName>
    </submittedName>
</protein>
<evidence type="ECO:0000313" key="2">
    <source>
        <dbReference type="EMBL" id="TWP30782.1"/>
    </source>
</evidence>
<keyword evidence="1" id="KW-1133">Transmembrane helix</keyword>
<gene>
    <name evidence="2" type="ORF">ETU09_00250</name>
</gene>
<keyword evidence="3" id="KW-1185">Reference proteome</keyword>
<dbReference type="EMBL" id="SELH01000010">
    <property type="protein sequence ID" value="TWP30782.1"/>
    <property type="molecule type" value="Genomic_DNA"/>
</dbReference>
<dbReference type="PANTHER" id="PTHR40394">
    <property type="entry name" value="LIPOPROTEIN-RELATED"/>
    <property type="match status" value="1"/>
</dbReference>
<evidence type="ECO:0000313" key="3">
    <source>
        <dbReference type="Proteomes" id="UP000319499"/>
    </source>
</evidence>
<feature type="transmembrane region" description="Helical" evidence="1">
    <location>
        <begin position="58"/>
        <end position="78"/>
    </location>
</feature>
<dbReference type="RefSeq" id="WP_146291113.1">
    <property type="nucleotide sequence ID" value="NZ_SELH01000010.1"/>
</dbReference>
<dbReference type="AlphaFoldDB" id="A0A563DL88"/>
<dbReference type="Proteomes" id="UP000319499">
    <property type="component" value="Unassembled WGS sequence"/>
</dbReference>
<dbReference type="InterPro" id="IPR021776">
    <property type="entry name" value="ActD"/>
</dbReference>
<keyword evidence="1" id="KW-0472">Membrane</keyword>
<accession>A0A563DL88</accession>
<proteinExistence type="predicted"/>
<dbReference type="OrthoDB" id="9792475at2"/>
<evidence type="ECO:0000256" key="1">
    <source>
        <dbReference type="SAM" id="Phobius"/>
    </source>
</evidence>
<keyword evidence="1" id="KW-0812">Transmembrane</keyword>
<organism evidence="2 3">
    <name type="scientific">Apibacter muscae</name>
    <dbReference type="NCBI Taxonomy" id="2509004"/>
    <lineage>
        <taxon>Bacteria</taxon>
        <taxon>Pseudomonadati</taxon>
        <taxon>Bacteroidota</taxon>
        <taxon>Flavobacteriia</taxon>
        <taxon>Flavobacteriales</taxon>
        <taxon>Weeksellaceae</taxon>
        <taxon>Apibacter</taxon>
    </lineage>
</organism>
<comment type="caution">
    <text evidence="2">The sequence shown here is derived from an EMBL/GenBank/DDBJ whole genome shotgun (WGS) entry which is preliminary data.</text>
</comment>
<sequence>MSTTKTKIYGLYGDDDLLLDGVKQLREKGIQIDEVYTPFPVHGLDKAMGLKESRLSEFAFVYGAIGLTVACLLTWYTMNHDWPQNIGAKPSFTWGQNMPAFVAIMFELTVLFAAHLMSITYLALNKHYPGQKAQNPDPRTTDDKFLIEISNQNFDYVKEILIATGVEEITVKKLEDEKIN</sequence>
<feature type="transmembrane region" description="Helical" evidence="1">
    <location>
        <begin position="98"/>
        <end position="124"/>
    </location>
</feature>
<dbReference type="Pfam" id="PF11821">
    <property type="entry name" value="ActD"/>
    <property type="match status" value="1"/>
</dbReference>
<name>A0A563DL88_9FLAO</name>